<evidence type="ECO:0000313" key="2">
    <source>
        <dbReference type="EMBL" id="MDQ0111664.1"/>
    </source>
</evidence>
<keyword evidence="1" id="KW-1003">Cell membrane</keyword>
<dbReference type="EMBL" id="JAUSSU010000002">
    <property type="protein sequence ID" value="MDQ0111664.1"/>
    <property type="molecule type" value="Genomic_DNA"/>
</dbReference>
<keyword evidence="3" id="KW-1185">Reference proteome</keyword>
<comment type="subcellular location">
    <subcellularLocation>
        <location evidence="1">Cell membrane</location>
        <topology evidence="1">Peripheral membrane protein</topology>
        <orientation evidence="1">Cytoplasmic side</orientation>
    </subcellularLocation>
</comment>
<sequence length="85" mass="9367">MSNGRIMRRTLQAPIHFYRKVISPMKPPSCRFYPTCSMYALEAIEKHGPARGAWLAAKRIGRCHPFHPGGYDPVPPVTGEGGASS</sequence>
<gene>
    <name evidence="2" type="ORF">J2T15_001097</name>
</gene>
<keyword evidence="1" id="KW-0472">Membrane</keyword>
<dbReference type="HAMAP" id="MF_00386">
    <property type="entry name" value="UPF0161_YidD"/>
    <property type="match status" value="1"/>
</dbReference>
<comment type="similarity">
    <text evidence="1">Belongs to the UPF0161 family.</text>
</comment>
<name>A0ABT9TWC5_PAEHA</name>
<dbReference type="InterPro" id="IPR002696">
    <property type="entry name" value="Membr_insert_effic_factor_YidD"/>
</dbReference>
<dbReference type="Proteomes" id="UP001229346">
    <property type="component" value="Unassembled WGS sequence"/>
</dbReference>
<dbReference type="NCBIfam" id="TIGR00278">
    <property type="entry name" value="membrane protein insertion efficiency factor YidD"/>
    <property type="match status" value="1"/>
</dbReference>
<comment type="caution">
    <text evidence="2">The sequence shown here is derived from an EMBL/GenBank/DDBJ whole genome shotgun (WGS) entry which is preliminary data.</text>
</comment>
<organism evidence="2 3">
    <name type="scientific">Paenibacillus harenae</name>
    <dbReference type="NCBI Taxonomy" id="306543"/>
    <lineage>
        <taxon>Bacteria</taxon>
        <taxon>Bacillati</taxon>
        <taxon>Bacillota</taxon>
        <taxon>Bacilli</taxon>
        <taxon>Bacillales</taxon>
        <taxon>Paenibacillaceae</taxon>
        <taxon>Paenibacillus</taxon>
    </lineage>
</organism>
<dbReference type="Pfam" id="PF01809">
    <property type="entry name" value="YidD"/>
    <property type="match status" value="1"/>
</dbReference>
<dbReference type="SMART" id="SM01234">
    <property type="entry name" value="Haemolytic"/>
    <property type="match status" value="1"/>
</dbReference>
<reference evidence="2 3" key="1">
    <citation type="submission" date="2023-07" db="EMBL/GenBank/DDBJ databases">
        <title>Sorghum-associated microbial communities from plants grown in Nebraska, USA.</title>
        <authorList>
            <person name="Schachtman D."/>
        </authorList>
    </citation>
    <scope>NUCLEOTIDE SEQUENCE [LARGE SCALE GENOMIC DNA]</scope>
    <source>
        <strain evidence="2 3">CC482</strain>
    </source>
</reference>
<accession>A0ABT9TWC5</accession>
<dbReference type="PANTHER" id="PTHR33383:SF1">
    <property type="entry name" value="MEMBRANE PROTEIN INSERTION EFFICIENCY FACTOR-RELATED"/>
    <property type="match status" value="1"/>
</dbReference>
<dbReference type="PANTHER" id="PTHR33383">
    <property type="entry name" value="MEMBRANE PROTEIN INSERTION EFFICIENCY FACTOR-RELATED"/>
    <property type="match status" value="1"/>
</dbReference>
<proteinExistence type="inferred from homology"/>
<evidence type="ECO:0000256" key="1">
    <source>
        <dbReference type="HAMAP-Rule" id="MF_00386"/>
    </source>
</evidence>
<protein>
    <recommendedName>
        <fullName evidence="1">Putative membrane protein insertion efficiency factor</fullName>
    </recommendedName>
</protein>
<comment type="function">
    <text evidence="1">Could be involved in insertion of integral membrane proteins into the membrane.</text>
</comment>
<evidence type="ECO:0000313" key="3">
    <source>
        <dbReference type="Proteomes" id="UP001229346"/>
    </source>
</evidence>